<reference evidence="1 2" key="1">
    <citation type="journal article" date="2022" name="Hortic Res">
        <title>A haplotype resolved chromosomal level avocado genome allows analysis of novel avocado genes.</title>
        <authorList>
            <person name="Nath O."/>
            <person name="Fletcher S.J."/>
            <person name="Hayward A."/>
            <person name="Shaw L.M."/>
            <person name="Masouleh A.K."/>
            <person name="Furtado A."/>
            <person name="Henry R.J."/>
            <person name="Mitter N."/>
        </authorList>
    </citation>
    <scope>NUCLEOTIDE SEQUENCE [LARGE SCALE GENOMIC DNA]</scope>
    <source>
        <strain evidence="2">cv. Hass</strain>
    </source>
</reference>
<dbReference type="Proteomes" id="UP001234297">
    <property type="component" value="Chromosome 11"/>
</dbReference>
<keyword evidence="2" id="KW-1185">Reference proteome</keyword>
<evidence type="ECO:0000313" key="1">
    <source>
        <dbReference type="EMBL" id="KAJ8624563.1"/>
    </source>
</evidence>
<comment type="caution">
    <text evidence="1">The sequence shown here is derived from an EMBL/GenBank/DDBJ whole genome shotgun (WGS) entry which is preliminary data.</text>
</comment>
<protein>
    <submittedName>
        <fullName evidence="1">Uncharacterized protein</fullName>
    </submittedName>
</protein>
<sequence>MVARELIGKPIDWIGGALSQNKLTDSYRLLNIFIHHNVNPKGHKGVTKEDKYLLYYIGTQRTVDLPLALFRGVAKLQTASLNAVFPFPGLISKMLIDMGEEAKTNEDVIIPKQKIDLFIFEKAKSRLNIIELDDDEEKGDQAGPSEAGPSRAGPSDAGPPTEENLGEGEILVLHERLRHLEVRVDEGFTKMH</sequence>
<gene>
    <name evidence="1" type="ORF">MRB53_033093</name>
</gene>
<proteinExistence type="predicted"/>
<accession>A0ACC2KUA9</accession>
<dbReference type="EMBL" id="CM056819">
    <property type="protein sequence ID" value="KAJ8624563.1"/>
    <property type="molecule type" value="Genomic_DNA"/>
</dbReference>
<name>A0ACC2KUA9_PERAE</name>
<organism evidence="1 2">
    <name type="scientific">Persea americana</name>
    <name type="common">Avocado</name>
    <dbReference type="NCBI Taxonomy" id="3435"/>
    <lineage>
        <taxon>Eukaryota</taxon>
        <taxon>Viridiplantae</taxon>
        <taxon>Streptophyta</taxon>
        <taxon>Embryophyta</taxon>
        <taxon>Tracheophyta</taxon>
        <taxon>Spermatophyta</taxon>
        <taxon>Magnoliopsida</taxon>
        <taxon>Magnoliidae</taxon>
        <taxon>Laurales</taxon>
        <taxon>Lauraceae</taxon>
        <taxon>Persea</taxon>
    </lineage>
</organism>
<evidence type="ECO:0000313" key="2">
    <source>
        <dbReference type="Proteomes" id="UP001234297"/>
    </source>
</evidence>